<proteinExistence type="inferred from homology"/>
<feature type="transmembrane region" description="Helical" evidence="11">
    <location>
        <begin position="1002"/>
        <end position="1021"/>
    </location>
</feature>
<feature type="transmembrane region" description="Helical" evidence="11">
    <location>
        <begin position="59"/>
        <end position="77"/>
    </location>
</feature>
<dbReference type="GO" id="GO:0098719">
    <property type="term" value="P:sodium ion import across plasma membrane"/>
    <property type="evidence" value="ECO:0007669"/>
    <property type="project" value="TreeGrafter"/>
</dbReference>
<dbReference type="PRINTS" id="PR01084">
    <property type="entry name" value="NAHEXCHNGR"/>
</dbReference>
<dbReference type="STRING" id="6185.A0A095CAW3"/>
<feature type="transmembrane region" description="Helical" evidence="11">
    <location>
        <begin position="741"/>
        <end position="760"/>
    </location>
</feature>
<evidence type="ECO:0000256" key="9">
    <source>
        <dbReference type="RuleBase" id="RU003722"/>
    </source>
</evidence>
<dbReference type="PANTHER" id="PTHR10110:SF126">
    <property type="entry name" value="NA(+)_H(+) EXCHANGER PROTEIN 7"/>
    <property type="match status" value="1"/>
</dbReference>
<name>A0A095CAW3_SCHHA</name>
<reference evidence="13" key="1">
    <citation type="journal article" date="2012" name="Nat. Genet.">
        <title>Whole-genome sequence of Schistosoma haematobium.</title>
        <authorList>
            <person name="Young N.D."/>
            <person name="Jex A.R."/>
            <person name="Li B."/>
            <person name="Liu S."/>
            <person name="Yang L."/>
            <person name="Xiong Z."/>
            <person name="Li Y."/>
            <person name="Cantacessi C."/>
            <person name="Hall R.S."/>
            <person name="Xu X."/>
            <person name="Chen F."/>
            <person name="Wu X."/>
            <person name="Zerlotini A."/>
            <person name="Oliveira G."/>
            <person name="Hofmann A."/>
            <person name="Zhang G."/>
            <person name="Fang X."/>
            <person name="Kang Y."/>
            <person name="Campbell B.E."/>
            <person name="Loukas A."/>
            <person name="Ranganathan S."/>
            <person name="Rollinson D."/>
            <person name="Rinaldi G."/>
            <person name="Brindley P.J."/>
            <person name="Yang H."/>
            <person name="Wang J."/>
            <person name="Wang J."/>
            <person name="Gasser R.B."/>
        </authorList>
    </citation>
    <scope>NUCLEOTIDE SEQUENCE [LARGE SCALE GENOMIC DNA]</scope>
</reference>
<evidence type="ECO:0000256" key="2">
    <source>
        <dbReference type="ARBA" id="ARBA00022448"/>
    </source>
</evidence>
<feature type="transmembrane region" description="Helical" evidence="11">
    <location>
        <begin position="697"/>
        <end position="721"/>
    </location>
</feature>
<feature type="region of interest" description="Disordered" evidence="10">
    <location>
        <begin position="1170"/>
        <end position="1194"/>
    </location>
</feature>
<feature type="transmembrane region" description="Helical" evidence="11">
    <location>
        <begin position="465"/>
        <end position="484"/>
    </location>
</feature>
<dbReference type="GO" id="GO:0015385">
    <property type="term" value="F:sodium:proton antiporter activity"/>
    <property type="evidence" value="ECO:0007669"/>
    <property type="project" value="InterPro"/>
</dbReference>
<evidence type="ECO:0000256" key="1">
    <source>
        <dbReference type="ARBA" id="ARBA00004141"/>
    </source>
</evidence>
<comment type="similarity">
    <text evidence="9">Belongs to the monovalent cation:proton antiporter 1 (CPA1) transporter (TC 2.A.36) family.</text>
</comment>
<sequence length="1372" mass="157388">MILLPFEYDQFFKNLLCNQFLIIFIIMQQFIDAKSNSTNIHPKEITIIKWEFHEFSTHITVMLFLILLVCLKLAYHYIPYISIYVPESLLLILIGITFGSIVFYTMDNYTTDHHNHNHHTSISIENTVWKFTPELFAYYLLPPIILESAYGLYNRTFSEYLGVVLIFSVIGTICNFLFIGFSLYIIYQLNLLGEPILQLNIKGYLLFSSLIVAVDPVAVLAIFQDIGVELSLYYIVFGESLFNDAITIVLNDIMIVFNSNEQLTTLQIFIGFISFFTVSFGGLFIGVIFGIITCLITRIHSHLSVFTILLLAYFSYIIADCIGWSGIISMIGCGLIQAAYAFHNIGEKYVKSLLLITRMLAEVSEGVIFLFLGIQVISYKLEWHTGFILWSLILCLLSRTIIVFIITAIVNYVNIDETKITIEQQIILIYGGLRGAVAFALSVLIPDDLFPINSLYHKNVIVTTTLFIILFTVGFMGLTTKPLVKLLKLRKKDQEKLSLFYILNKNIIDQTLTGIETLIGSKGRNAIREFFIKIDENYIRRILQRNPEHYDEKILKVYELIALKLLYASTRPNDTENLLKNIPESLKFNQFHHYSRNNLSNLLNHVCLKLAYHYIPYISIYVPESLLLILIGITFGSIVFYTMDNYTTDHHNHNHHTSISIENTVWKFTPELFAYYLLPPIILESAYGLYNRTFSEYLGVVLIFSVIGTICNFLFIGFSLYIIYQLNLLGEPILQLNIKGYLLFSSLIVAVDPVAVLAIFQDIGVELSLYYIVFGESLFNDAITIVLNDIMIVFNSNEQLTTLQIFIGFISFFTVSFGGLFIGVIFGIITCLITRIHSHLSVFTILLLAYFSYIIADCIGWSGIISMIGCGLIQAAYAFHNIGEKYVKSLLLITRMLAEVSEGVIFLFLGIQVISYKLEWHTGFILWSLILCLLSRTIIVFIITAIVNYVNIDETKITIEQQIILIYGGLRGAVAFALSVLIPDDLFPINSLYHKNVIVTTTLFIILFTVGFMGLTTKPLVKLLKLRKKDQEKLSLFYILNKNIIDQTLTGIETLIGSKGRNAIREFFIKIDENYIRRILQRNPEHYDEKILKVYELIALKLLYASTRPNDTENLLKNIPESLKFNQFHHYSRNNLSNLLNHGTTHDWILHNHLSIIPIDDDYNGNLNDINNNNNNNNDNDNDDDDDDGGTFGESSFISAEQMMKMNINKKQYRKVSINANDILIDHLSRHNNHHDFYASTSKHKCQLDLNEAFNDLLQYRIGASKHQFTLNNSNNNNNNNNNIEISIDHLKHTTKLDHIDQQKQSIKLEQSQPIQQVNIESNETKHTIQSGIDNNQIDSSSMEQHIQRSSYSLQPEIIDYRKRQDFNKDMK</sequence>
<gene>
    <name evidence="13" type="ORF">MS3_08014</name>
</gene>
<feature type="transmembrane region" description="Helical" evidence="11">
    <location>
        <begin position="836"/>
        <end position="855"/>
    </location>
</feature>
<evidence type="ECO:0000256" key="4">
    <source>
        <dbReference type="ARBA" id="ARBA00022989"/>
    </source>
</evidence>
<feature type="transmembrane region" description="Helical" evidence="11">
    <location>
        <begin position="12"/>
        <end position="31"/>
    </location>
</feature>
<dbReference type="GO" id="GO:0005886">
    <property type="term" value="C:plasma membrane"/>
    <property type="evidence" value="ECO:0007669"/>
    <property type="project" value="TreeGrafter"/>
</dbReference>
<evidence type="ECO:0000313" key="13">
    <source>
        <dbReference type="EMBL" id="KGB39573.1"/>
    </source>
</evidence>
<keyword evidence="8 9" id="KW-0739">Sodium transport</keyword>
<evidence type="ECO:0000256" key="11">
    <source>
        <dbReference type="SAM" id="Phobius"/>
    </source>
</evidence>
<feature type="transmembrane region" description="Helical" evidence="11">
    <location>
        <begin position="269"/>
        <end position="292"/>
    </location>
</feature>
<feature type="transmembrane region" description="Helical" evidence="11">
    <location>
        <begin position="924"/>
        <end position="951"/>
    </location>
</feature>
<feature type="domain" description="Cation/H+ exchanger transmembrane" evidence="12">
    <location>
        <begin position="80"/>
        <end position="485"/>
    </location>
</feature>
<dbReference type="PANTHER" id="PTHR10110">
    <property type="entry name" value="SODIUM/HYDROGEN EXCHANGER"/>
    <property type="match status" value="1"/>
</dbReference>
<feature type="transmembrane region" description="Helical" evidence="11">
    <location>
        <begin position="232"/>
        <end position="257"/>
    </location>
</feature>
<feature type="transmembrane region" description="Helical" evidence="11">
    <location>
        <begin position="806"/>
        <end position="829"/>
    </location>
</feature>
<feature type="transmembrane region" description="Helical" evidence="11">
    <location>
        <begin position="89"/>
        <end position="106"/>
    </location>
</feature>
<dbReference type="GO" id="GO:0015386">
    <property type="term" value="F:potassium:proton antiporter activity"/>
    <property type="evidence" value="ECO:0007669"/>
    <property type="project" value="TreeGrafter"/>
</dbReference>
<dbReference type="NCBIfam" id="TIGR00840">
    <property type="entry name" value="b_cpa1"/>
    <property type="match status" value="2"/>
</dbReference>
<keyword evidence="9" id="KW-0050">Antiport</keyword>
<feature type="transmembrane region" description="Helical" evidence="11">
    <location>
        <begin position="324"/>
        <end position="342"/>
    </location>
</feature>
<feature type="compositionally biased region" description="Acidic residues" evidence="10">
    <location>
        <begin position="1180"/>
        <end position="1189"/>
    </location>
</feature>
<feature type="transmembrane region" description="Helical" evidence="11">
    <location>
        <begin position="861"/>
        <end position="879"/>
    </location>
</feature>
<feature type="transmembrane region" description="Helical" evidence="11">
    <location>
        <begin position="626"/>
        <end position="643"/>
    </location>
</feature>
<dbReference type="InterPro" id="IPR006153">
    <property type="entry name" value="Cation/H_exchanger_TM"/>
</dbReference>
<feature type="transmembrane region" description="Helical" evidence="11">
    <location>
        <begin position="673"/>
        <end position="690"/>
    </location>
</feature>
<evidence type="ECO:0000256" key="8">
    <source>
        <dbReference type="ARBA" id="ARBA00023201"/>
    </source>
</evidence>
<evidence type="ECO:0000256" key="5">
    <source>
        <dbReference type="ARBA" id="ARBA00023053"/>
    </source>
</evidence>
<feature type="transmembrane region" description="Helical" evidence="11">
    <location>
        <begin position="160"/>
        <end position="184"/>
    </location>
</feature>
<organism evidence="13">
    <name type="scientific">Schistosoma haematobium</name>
    <name type="common">Blood fluke</name>
    <dbReference type="NCBI Taxonomy" id="6185"/>
    <lineage>
        <taxon>Eukaryota</taxon>
        <taxon>Metazoa</taxon>
        <taxon>Spiralia</taxon>
        <taxon>Lophotrochozoa</taxon>
        <taxon>Platyhelminthes</taxon>
        <taxon>Trematoda</taxon>
        <taxon>Digenea</taxon>
        <taxon>Strigeidida</taxon>
        <taxon>Schistosomatoidea</taxon>
        <taxon>Schistosomatidae</taxon>
        <taxon>Schistosoma</taxon>
    </lineage>
</organism>
<feature type="domain" description="Cation/H+ exchanger transmembrane" evidence="12">
    <location>
        <begin position="619"/>
        <end position="1022"/>
    </location>
</feature>
<dbReference type="Gene3D" id="6.10.140.1330">
    <property type="match status" value="2"/>
</dbReference>
<dbReference type="EMBL" id="KL251234">
    <property type="protein sequence ID" value="KGB39573.1"/>
    <property type="molecule type" value="Genomic_DNA"/>
</dbReference>
<feature type="transmembrane region" description="Helical" evidence="11">
    <location>
        <begin position="136"/>
        <end position="153"/>
    </location>
</feature>
<protein>
    <recommendedName>
        <fullName evidence="9">Sodium/hydrogen exchanger</fullName>
    </recommendedName>
</protein>
<dbReference type="Pfam" id="PF00999">
    <property type="entry name" value="Na_H_Exchanger"/>
    <property type="match status" value="2"/>
</dbReference>
<feature type="transmembrane region" description="Helical" evidence="11">
    <location>
        <begin position="963"/>
        <end position="982"/>
    </location>
</feature>
<dbReference type="InterPro" id="IPR004709">
    <property type="entry name" value="NaH_exchanger"/>
</dbReference>
<feature type="transmembrane region" description="Helical" evidence="11">
    <location>
        <begin position="299"/>
        <end position="318"/>
    </location>
</feature>
<feature type="transmembrane region" description="Helical" evidence="11">
    <location>
        <begin position="204"/>
        <end position="223"/>
    </location>
</feature>
<keyword evidence="7 11" id="KW-0472">Membrane</keyword>
<feature type="transmembrane region" description="Helical" evidence="11">
    <location>
        <begin position="900"/>
        <end position="918"/>
    </location>
</feature>
<keyword evidence="2 9" id="KW-0813">Transport</keyword>
<feature type="compositionally biased region" description="Low complexity" evidence="10">
    <location>
        <begin position="1170"/>
        <end position="1179"/>
    </location>
</feature>
<keyword evidence="6 9" id="KW-0406">Ion transport</keyword>
<feature type="transmembrane region" description="Helical" evidence="11">
    <location>
        <begin position="363"/>
        <end position="381"/>
    </location>
</feature>
<dbReference type="InterPro" id="IPR018422">
    <property type="entry name" value="Cation/H_exchanger_CPA1"/>
</dbReference>
<keyword evidence="4 11" id="KW-1133">Transmembrane helix</keyword>
<evidence type="ECO:0000259" key="12">
    <source>
        <dbReference type="Pfam" id="PF00999"/>
    </source>
</evidence>
<evidence type="ECO:0000256" key="6">
    <source>
        <dbReference type="ARBA" id="ARBA00023065"/>
    </source>
</evidence>
<evidence type="ECO:0000256" key="3">
    <source>
        <dbReference type="ARBA" id="ARBA00022692"/>
    </source>
</evidence>
<evidence type="ECO:0000256" key="7">
    <source>
        <dbReference type="ARBA" id="ARBA00023136"/>
    </source>
</evidence>
<feature type="transmembrane region" description="Helical" evidence="11">
    <location>
        <begin position="769"/>
        <end position="794"/>
    </location>
</feature>
<comment type="subcellular location">
    <subcellularLocation>
        <location evidence="1">Membrane</location>
        <topology evidence="1">Multi-pass membrane protein</topology>
    </subcellularLocation>
</comment>
<feature type="transmembrane region" description="Helical" evidence="11">
    <location>
        <begin position="387"/>
        <end position="414"/>
    </location>
</feature>
<feature type="transmembrane region" description="Helical" evidence="11">
    <location>
        <begin position="426"/>
        <end position="445"/>
    </location>
</feature>
<keyword evidence="5" id="KW-0915">Sodium</keyword>
<accession>A0A095CAW3</accession>
<evidence type="ECO:0000256" key="10">
    <source>
        <dbReference type="SAM" id="MobiDB-lite"/>
    </source>
</evidence>
<keyword evidence="3 9" id="KW-0812">Transmembrane</keyword>
<dbReference type="GO" id="GO:0051453">
    <property type="term" value="P:regulation of intracellular pH"/>
    <property type="evidence" value="ECO:0007669"/>
    <property type="project" value="TreeGrafter"/>
</dbReference>